<reference evidence="2" key="1">
    <citation type="journal article" date="2002" name="FEMS Microbiol. Lett.">
        <title>Characterization of the Streptomyces violaceoruber SANK95570 plasmids pSV1 and pSV2.</title>
        <authorList>
            <person name="Spatz K."/>
            <person name="Kohn H."/>
            <person name="Redenbach M."/>
        </authorList>
    </citation>
    <scope>NUCLEOTIDE SEQUENCE</scope>
    <source>
        <strain evidence="2">SANK95570</strain>
        <plasmid evidence="2">pSV2</plasmid>
    </source>
</reference>
<sequence length="230" mass="25298">MAPRPARAQRLTYAAMAKLTNHEFTASAFSRGASGRVVPTRRLMLAFTAACGADPDEALRMWTAARRAREDRRRRAGISPEFQDLAKTVRSALLHPENVDSFGQLHSVMIEMRARRGQPPLNELQAMAGCAPDGRYRLPKSSLSVILRGEAVPSREHLTAFMEAMNVSPSGVRRWQEVWDKLSRKTTTRPLTAPAKVTSAPPGEDPVGHRTVYARVGLGPQTTSASRASR</sequence>
<name>Q849E5_STRVN</name>
<dbReference type="AlphaFoldDB" id="Q849E5"/>
<organism evidence="2">
    <name type="scientific">Streptomyces violaceoruber</name>
    <dbReference type="NCBI Taxonomy" id="1935"/>
    <lineage>
        <taxon>Bacteria</taxon>
        <taxon>Bacillati</taxon>
        <taxon>Actinomycetota</taxon>
        <taxon>Actinomycetes</taxon>
        <taxon>Kitasatosporales</taxon>
        <taxon>Streptomycetaceae</taxon>
        <taxon>Streptomyces</taxon>
        <taxon>Streptomyces violaceoruber group</taxon>
    </lineage>
</organism>
<keyword evidence="2" id="KW-0614">Plasmid</keyword>
<accession>Q849E5</accession>
<feature type="region of interest" description="Disordered" evidence="1">
    <location>
        <begin position="186"/>
        <end position="208"/>
    </location>
</feature>
<dbReference type="EMBL" id="AY211023">
    <property type="protein sequence ID" value="AAO50179.1"/>
    <property type="molecule type" value="Genomic_DNA"/>
</dbReference>
<evidence type="ECO:0000313" key="2">
    <source>
        <dbReference type="EMBL" id="AAO50179.1"/>
    </source>
</evidence>
<protein>
    <submittedName>
        <fullName evidence="2">Uncharacterized protein</fullName>
    </submittedName>
</protein>
<gene>
    <name evidence="2" type="primary">pSV2.95</name>
</gene>
<geneLocation type="plasmid" evidence="2">
    <name>pSV2</name>
</geneLocation>
<evidence type="ECO:0000256" key="1">
    <source>
        <dbReference type="SAM" id="MobiDB-lite"/>
    </source>
</evidence>
<proteinExistence type="predicted"/>
<reference evidence="2" key="2">
    <citation type="submission" date="2002-12" db="EMBL/GenBank/DDBJ databases">
        <title>Complete nucleotide sequence of the linear plasmid pSV2 from Streptomyces violaceoruber SANK95570.</title>
        <authorList>
            <person name="Spatz K."/>
            <person name="Scholz C.J."/>
            <person name="Redenbach M."/>
        </authorList>
    </citation>
    <scope>NUCLEOTIDE SEQUENCE</scope>
    <source>
        <strain evidence="2">SANK95570</strain>
        <plasmid evidence="2">pSV2</plasmid>
    </source>
</reference>